<dbReference type="Gene3D" id="2.40.160.210">
    <property type="entry name" value="Acyl-CoA thioesterase, double hotdog domain"/>
    <property type="match status" value="1"/>
</dbReference>
<dbReference type="InterPro" id="IPR042171">
    <property type="entry name" value="Acyl-CoA_hotdog"/>
</dbReference>
<dbReference type="CDD" id="cd03444">
    <property type="entry name" value="Thioesterase_II_repeat1"/>
    <property type="match status" value="1"/>
</dbReference>
<dbReference type="Proteomes" id="UP001595712">
    <property type="component" value="Unassembled WGS sequence"/>
</dbReference>
<evidence type="ECO:0000313" key="6">
    <source>
        <dbReference type="Proteomes" id="UP001595712"/>
    </source>
</evidence>
<reference evidence="6" key="1">
    <citation type="journal article" date="2019" name="Int. J. Syst. Evol. Microbiol.">
        <title>The Global Catalogue of Microorganisms (GCM) 10K type strain sequencing project: providing services to taxonomists for standard genome sequencing and annotation.</title>
        <authorList>
            <consortium name="The Broad Institute Genomics Platform"/>
            <consortium name="The Broad Institute Genome Sequencing Center for Infectious Disease"/>
            <person name="Wu L."/>
            <person name="Ma J."/>
        </authorList>
    </citation>
    <scope>NUCLEOTIDE SEQUENCE [LARGE SCALE GENOMIC DNA]</scope>
    <source>
        <strain evidence="6">CGMCC 4.7396</strain>
    </source>
</reference>
<comment type="caution">
    <text evidence="5">The sequence shown here is derived from an EMBL/GenBank/DDBJ whole genome shotgun (WGS) entry which is preliminary data.</text>
</comment>
<organism evidence="5 6">
    <name type="scientific">Glycomyces rhizosphaerae</name>
    <dbReference type="NCBI Taxonomy" id="2054422"/>
    <lineage>
        <taxon>Bacteria</taxon>
        <taxon>Bacillati</taxon>
        <taxon>Actinomycetota</taxon>
        <taxon>Actinomycetes</taxon>
        <taxon>Glycomycetales</taxon>
        <taxon>Glycomycetaceae</taxon>
        <taxon>Glycomyces</taxon>
    </lineage>
</organism>
<evidence type="ECO:0000256" key="1">
    <source>
        <dbReference type="ARBA" id="ARBA00006538"/>
    </source>
</evidence>
<dbReference type="CDD" id="cd03445">
    <property type="entry name" value="Thioesterase_II_repeat2"/>
    <property type="match status" value="1"/>
</dbReference>
<proteinExistence type="inferred from homology"/>
<accession>A0ABV7Q7N4</accession>
<sequence>MNSSGREVLVGQDAVDSLLGVLDLEEIDKGLFRGPRAEVGLQRVFGGQVAGQALVAAGRTVPADRRVHSLHGYFVRPGDSKKPIVYQVENIRDGRSFSVRRTVALQNGQMIFFMSASFHTGEQGLEHTDPAPNGLPAPEDIPPLSEQLKAHPDRLGIWARVPRPIDVRYAGGGSGFSASGERPAQEHQRVWMKADGNLPDDPLIHVCVLTYASDLTLLDSVLSRHGAVWGPGGYLGTSLDHALWFHRPFRFDDWILYDSMSPTAADGRGLAQGRFFDASGLHIASATQEGLLRQTPETPGVP</sequence>
<gene>
    <name evidence="5" type="ORF">ACFO8M_23885</name>
</gene>
<dbReference type="PANTHER" id="PTHR11066">
    <property type="entry name" value="ACYL-COA THIOESTERASE"/>
    <property type="match status" value="1"/>
</dbReference>
<keyword evidence="2" id="KW-0378">Hydrolase</keyword>
<protein>
    <submittedName>
        <fullName evidence="5">Acyl-CoA thioesterase</fullName>
    </submittedName>
</protein>
<dbReference type="EMBL" id="JBHRWO010000021">
    <property type="protein sequence ID" value="MFC3495536.1"/>
    <property type="molecule type" value="Genomic_DNA"/>
</dbReference>
<name>A0ABV7Q7N4_9ACTN</name>
<feature type="domain" description="Acyl-CoA thioesterase 2 C-terminal" evidence="3">
    <location>
        <begin position="185"/>
        <end position="291"/>
    </location>
</feature>
<dbReference type="PANTHER" id="PTHR11066:SF34">
    <property type="entry name" value="ACYL-COENZYME A THIOESTERASE 8"/>
    <property type="match status" value="1"/>
</dbReference>
<evidence type="ECO:0000259" key="4">
    <source>
        <dbReference type="Pfam" id="PF13622"/>
    </source>
</evidence>
<evidence type="ECO:0000259" key="3">
    <source>
        <dbReference type="Pfam" id="PF02551"/>
    </source>
</evidence>
<dbReference type="Pfam" id="PF13622">
    <property type="entry name" value="4HBT_3"/>
    <property type="match status" value="1"/>
</dbReference>
<dbReference type="InterPro" id="IPR049449">
    <property type="entry name" value="TesB_ACOT8-like_N"/>
</dbReference>
<dbReference type="InterPro" id="IPR025652">
    <property type="entry name" value="TesB_C"/>
</dbReference>
<feature type="domain" description="Acyl-CoA thioesterase-like N-terminal HotDog" evidence="4">
    <location>
        <begin position="43"/>
        <end position="119"/>
    </location>
</feature>
<evidence type="ECO:0000313" key="5">
    <source>
        <dbReference type="EMBL" id="MFC3495536.1"/>
    </source>
</evidence>
<comment type="similarity">
    <text evidence="1">Belongs to the C/M/P thioester hydrolase family.</text>
</comment>
<dbReference type="InterPro" id="IPR029069">
    <property type="entry name" value="HotDog_dom_sf"/>
</dbReference>
<dbReference type="Pfam" id="PF02551">
    <property type="entry name" value="Acyl_CoA_thio"/>
    <property type="match status" value="1"/>
</dbReference>
<evidence type="ECO:0000256" key="2">
    <source>
        <dbReference type="ARBA" id="ARBA00022801"/>
    </source>
</evidence>
<dbReference type="InterPro" id="IPR003703">
    <property type="entry name" value="Acyl_CoA_thio"/>
</dbReference>
<dbReference type="RefSeq" id="WP_387980206.1">
    <property type="nucleotide sequence ID" value="NZ_JBHRWO010000021.1"/>
</dbReference>
<keyword evidence="6" id="KW-1185">Reference proteome</keyword>
<dbReference type="SUPFAM" id="SSF54637">
    <property type="entry name" value="Thioesterase/thiol ester dehydrase-isomerase"/>
    <property type="match status" value="2"/>
</dbReference>